<proteinExistence type="predicted"/>
<dbReference type="AlphaFoldDB" id="A0A8S0ZTX7"/>
<dbReference type="GO" id="GO:0097638">
    <property type="term" value="P:L-arginine import across plasma membrane"/>
    <property type="evidence" value="ECO:0007669"/>
    <property type="project" value="TreeGrafter"/>
</dbReference>
<evidence type="ECO:0000313" key="9">
    <source>
        <dbReference type="Proteomes" id="UP000494256"/>
    </source>
</evidence>
<feature type="transmembrane region" description="Helical" evidence="6">
    <location>
        <begin position="370"/>
        <end position="389"/>
    </location>
</feature>
<sequence>MAEGKCHSIWSIVQRKRGSETDRPESISLKRCLNSWDLTALGVGRTLGIGVYLLMGGVALRIAGPSIVLSFLIAALAALLTGLCYAEFATRIPLAGTVFNYTYLAIGQLVAFMIGWINILEFVFASATIARSLSGYIDSVTNHSMSDWFLQVVPLGGSPLSPHFDLFSFLLVLLFGIILVMGVREASLVNGAVCCISLLFVLFIIIAGATAVNVANWSIPVNEVPEGFGVGGFFPYGVWGTLKGAAVCFYCFVGFEVVNTAAEEVKSPRVTIPTSIVAVLSFVFLMYIALSIILTMMVPYYEIAAAASLSRAFSSVGWDWPWWIVNVGALFGLSASLFGAIFPLPRLLYSMAADGLLFHWFAKVGTNKQSPIVATVVSTLVIALLSALFEFEQLLLMLCIGALMSYTLVAISVVLLRHNSYSLPDEKTSCLKQFLGRGDKRATWKTKRIINLTMLLYVCLCITIAIVIIYTSRPLAAIIILHILAILTVIIMALQPANDEELSFKTPLVPFLPCISIYVNIHLAAIISWHSWVRVLIWVLIGIPIYFICLCIYTQADGETDDLDDHVINNGKPTVKIIVESPTPPHTLTRFKNHEEDAENIYTVAAIQSVVAKPFMQEIQIENSAEKEAKIIDLLDQVLQAEEDSYSEVISLKETNGENEGVVTNSNDSEGGIPHRKSLSELSDAGSDASMGNQVLSKYDVIAQVHREDLPKLKEEEEERGDILEDDDEEVTAFNESETNSRTDESGYSDTLDRPTFGGSIEDPNISNIPVPPPIDENYFRTPVPLDFSKFNTMPVKHTKDDLEDSNRLQSDDRSDAEDISNIPVPPPFDENYFKTPTPLNLKKFNTIPSKHAKEEEDYNVNEPRLSIESNNSQGEDNIRFGSSRQIKLMSKLNDIFQKSISSEEDIPRTRSQSTSNSIEAELAVAASRERPQVFLDLKKELLSKETLPNLRHVNNEIEKPVVSKPVESEEDEDQAMSRSELKSKLENIFALGGPQLLAKPRLMKSNPPTPEEAYHTDASSTESISKLPKMEKNDTLKRQKEKFGEVLNSFRISVNNDDKV</sequence>
<evidence type="ECO:0000313" key="8">
    <source>
        <dbReference type="EMBL" id="CAB3236511.1"/>
    </source>
</evidence>
<dbReference type="PANTHER" id="PTHR43243:SF105">
    <property type="entry name" value="CATIONIC AMINO ACID TRANSPORTER C-TERMINAL DOMAIN-CONTAINING PROTEIN"/>
    <property type="match status" value="1"/>
</dbReference>
<dbReference type="GO" id="GO:0061459">
    <property type="term" value="F:L-arginine transmembrane transporter activity"/>
    <property type="evidence" value="ECO:0007669"/>
    <property type="project" value="TreeGrafter"/>
</dbReference>
<dbReference type="InterPro" id="IPR002293">
    <property type="entry name" value="AA/rel_permease1"/>
</dbReference>
<feature type="transmembrane region" description="Helical" evidence="6">
    <location>
        <begin position="535"/>
        <end position="553"/>
    </location>
</feature>
<feature type="transmembrane region" description="Helical" evidence="6">
    <location>
        <begin position="190"/>
        <end position="213"/>
    </location>
</feature>
<keyword evidence="4 6" id="KW-0472">Membrane</keyword>
<comment type="caution">
    <text evidence="8">The sequence shown here is derived from an EMBL/GenBank/DDBJ whole genome shotgun (WGS) entry which is preliminary data.</text>
</comment>
<feature type="region of interest" description="Disordered" evidence="5">
    <location>
        <begin position="657"/>
        <end position="691"/>
    </location>
</feature>
<dbReference type="GO" id="GO:0015189">
    <property type="term" value="F:L-lysine transmembrane transporter activity"/>
    <property type="evidence" value="ECO:0007669"/>
    <property type="project" value="TreeGrafter"/>
</dbReference>
<feature type="domain" description="Cationic amino acid transporter C-terminal" evidence="7">
    <location>
        <begin position="504"/>
        <end position="548"/>
    </location>
</feature>
<dbReference type="GO" id="GO:0005886">
    <property type="term" value="C:plasma membrane"/>
    <property type="evidence" value="ECO:0007669"/>
    <property type="project" value="TreeGrafter"/>
</dbReference>
<evidence type="ECO:0000256" key="1">
    <source>
        <dbReference type="ARBA" id="ARBA00004141"/>
    </source>
</evidence>
<dbReference type="GO" id="GO:0000064">
    <property type="term" value="F:L-ornithine transmembrane transporter activity"/>
    <property type="evidence" value="ECO:0007669"/>
    <property type="project" value="TreeGrafter"/>
</dbReference>
<feature type="transmembrane region" description="Helical" evidence="6">
    <location>
        <begin position="98"/>
        <end position="119"/>
    </location>
</feature>
<dbReference type="OrthoDB" id="671595at2759"/>
<evidence type="ECO:0000256" key="3">
    <source>
        <dbReference type="ARBA" id="ARBA00022989"/>
    </source>
</evidence>
<feature type="region of interest" description="Disordered" evidence="5">
    <location>
        <begin position="1000"/>
        <end position="1039"/>
    </location>
</feature>
<evidence type="ECO:0000256" key="4">
    <source>
        <dbReference type="ARBA" id="ARBA00023136"/>
    </source>
</evidence>
<dbReference type="PANTHER" id="PTHR43243">
    <property type="entry name" value="INNER MEMBRANE TRANSPORTER YGJI-RELATED"/>
    <property type="match status" value="1"/>
</dbReference>
<feature type="compositionally biased region" description="Acidic residues" evidence="5">
    <location>
        <begin position="716"/>
        <end position="731"/>
    </location>
</feature>
<evidence type="ECO:0000256" key="6">
    <source>
        <dbReference type="SAM" id="Phobius"/>
    </source>
</evidence>
<feature type="transmembrane region" description="Helical" evidence="6">
    <location>
        <begin position="506"/>
        <end position="529"/>
    </location>
</feature>
<dbReference type="EMBL" id="CADEBD010000302">
    <property type="protein sequence ID" value="CAB3236511.1"/>
    <property type="molecule type" value="Genomic_DNA"/>
</dbReference>
<reference evidence="8 9" key="1">
    <citation type="submission" date="2020-04" db="EMBL/GenBank/DDBJ databases">
        <authorList>
            <person name="Wallbank WR R."/>
            <person name="Pardo Diaz C."/>
            <person name="Kozak K."/>
            <person name="Martin S."/>
            <person name="Jiggins C."/>
            <person name="Moest M."/>
            <person name="Warren A I."/>
            <person name="Byers J.R.P. K."/>
            <person name="Montejo-Kovacevich G."/>
            <person name="Yen C E."/>
        </authorList>
    </citation>
    <scope>NUCLEOTIDE SEQUENCE [LARGE SCALE GENOMIC DNA]</scope>
</reference>
<feature type="transmembrane region" description="Helical" evidence="6">
    <location>
        <begin position="38"/>
        <end position="60"/>
    </location>
</feature>
<dbReference type="Pfam" id="PF13520">
    <property type="entry name" value="AA_permease_2"/>
    <property type="match status" value="1"/>
</dbReference>
<dbReference type="Pfam" id="PF13906">
    <property type="entry name" value="AA_permease_C"/>
    <property type="match status" value="1"/>
</dbReference>
<keyword evidence="3 6" id="KW-1133">Transmembrane helix</keyword>
<keyword evidence="2 6" id="KW-0812">Transmembrane</keyword>
<feature type="transmembrane region" description="Helical" evidence="6">
    <location>
        <begin position="166"/>
        <end position="183"/>
    </location>
</feature>
<feature type="compositionally biased region" description="Basic and acidic residues" evidence="5">
    <location>
        <begin position="1029"/>
        <end position="1039"/>
    </location>
</feature>
<feature type="transmembrane region" description="Helical" evidence="6">
    <location>
        <begin position="320"/>
        <end position="349"/>
    </location>
</feature>
<feature type="transmembrane region" description="Helical" evidence="6">
    <location>
        <begin position="395"/>
        <end position="416"/>
    </location>
</feature>
<feature type="transmembrane region" description="Helical" evidence="6">
    <location>
        <begin position="475"/>
        <end position="494"/>
    </location>
</feature>
<organism evidence="8 9">
    <name type="scientific">Arctia plantaginis</name>
    <name type="common">Wood tiger moth</name>
    <name type="synonym">Phalaena plantaginis</name>
    <dbReference type="NCBI Taxonomy" id="874455"/>
    <lineage>
        <taxon>Eukaryota</taxon>
        <taxon>Metazoa</taxon>
        <taxon>Ecdysozoa</taxon>
        <taxon>Arthropoda</taxon>
        <taxon>Hexapoda</taxon>
        <taxon>Insecta</taxon>
        <taxon>Pterygota</taxon>
        <taxon>Neoptera</taxon>
        <taxon>Endopterygota</taxon>
        <taxon>Lepidoptera</taxon>
        <taxon>Glossata</taxon>
        <taxon>Ditrysia</taxon>
        <taxon>Noctuoidea</taxon>
        <taxon>Erebidae</taxon>
        <taxon>Arctiinae</taxon>
        <taxon>Arctia</taxon>
    </lineage>
</organism>
<feature type="region of interest" description="Disordered" evidence="5">
    <location>
        <begin position="710"/>
        <end position="879"/>
    </location>
</feature>
<dbReference type="Gene3D" id="1.20.1740.10">
    <property type="entry name" value="Amino acid/polyamine transporter I"/>
    <property type="match status" value="1"/>
</dbReference>
<accession>A0A8S0ZTX7</accession>
<feature type="transmembrane region" description="Helical" evidence="6">
    <location>
        <begin position="276"/>
        <end position="300"/>
    </location>
</feature>
<dbReference type="Proteomes" id="UP000494256">
    <property type="component" value="Unassembled WGS sequence"/>
</dbReference>
<dbReference type="InterPro" id="IPR029485">
    <property type="entry name" value="CAT_C"/>
</dbReference>
<name>A0A8S0ZTX7_ARCPL</name>
<gene>
    <name evidence="8" type="ORF">APLA_LOCUS7398</name>
</gene>
<evidence type="ECO:0000256" key="5">
    <source>
        <dbReference type="SAM" id="MobiDB-lite"/>
    </source>
</evidence>
<feature type="compositionally biased region" description="Polar residues" evidence="5">
    <location>
        <begin position="868"/>
        <end position="879"/>
    </location>
</feature>
<protein>
    <recommendedName>
        <fullName evidence="7">Cationic amino acid transporter C-terminal domain-containing protein</fullName>
    </recommendedName>
</protein>
<feature type="transmembrane region" description="Helical" evidence="6">
    <location>
        <begin position="233"/>
        <end position="255"/>
    </location>
</feature>
<comment type="subcellular location">
    <subcellularLocation>
        <location evidence="1">Membrane</location>
        <topology evidence="1">Multi-pass membrane protein</topology>
    </subcellularLocation>
</comment>
<feature type="transmembrane region" description="Helical" evidence="6">
    <location>
        <begin position="66"/>
        <end position="86"/>
    </location>
</feature>
<evidence type="ECO:0000256" key="2">
    <source>
        <dbReference type="ARBA" id="ARBA00022692"/>
    </source>
</evidence>
<feature type="transmembrane region" description="Helical" evidence="6">
    <location>
        <begin position="449"/>
        <end position="469"/>
    </location>
</feature>
<feature type="compositionally biased region" description="Basic and acidic residues" evidence="5">
    <location>
        <begin position="798"/>
        <end position="814"/>
    </location>
</feature>
<evidence type="ECO:0000259" key="7">
    <source>
        <dbReference type="Pfam" id="PF13906"/>
    </source>
</evidence>